<name>A0ABT0LBN6_9GAMM</name>
<sequence length="187" mass="21475">MPLPGTDKAPYLLTILLSVFTWTVSQLVITLSATPTIEITRVDYDRNHHSVSYTLTNISNNTNFSELDFFITWRDKKGICVEKPRVEIFPPNMEVRGTKTPQCHGENAASFSVNQFLPGSKLKLIVYTDKYVKTQLRLSSRESIRIIEKNVETVVIKNMTNMLFYLFFILIVVAALYSITMAFRRNI</sequence>
<evidence type="ECO:0000313" key="2">
    <source>
        <dbReference type="EMBL" id="MCL1125118.1"/>
    </source>
</evidence>
<keyword evidence="1" id="KW-0472">Membrane</keyword>
<keyword evidence="3" id="KW-1185">Reference proteome</keyword>
<organism evidence="2 3">
    <name type="scientific">Shewanella surugensis</name>
    <dbReference type="NCBI Taxonomy" id="212020"/>
    <lineage>
        <taxon>Bacteria</taxon>
        <taxon>Pseudomonadati</taxon>
        <taxon>Pseudomonadota</taxon>
        <taxon>Gammaproteobacteria</taxon>
        <taxon>Alteromonadales</taxon>
        <taxon>Shewanellaceae</taxon>
        <taxon>Shewanella</taxon>
    </lineage>
</organism>
<feature type="transmembrane region" description="Helical" evidence="1">
    <location>
        <begin position="163"/>
        <end position="183"/>
    </location>
</feature>
<accession>A0ABT0LBN6</accession>
<evidence type="ECO:0000313" key="3">
    <source>
        <dbReference type="Proteomes" id="UP001203423"/>
    </source>
</evidence>
<dbReference type="Proteomes" id="UP001203423">
    <property type="component" value="Unassembled WGS sequence"/>
</dbReference>
<proteinExistence type="predicted"/>
<protein>
    <submittedName>
        <fullName evidence="2">Uncharacterized protein</fullName>
    </submittedName>
</protein>
<dbReference type="RefSeq" id="WP_248940403.1">
    <property type="nucleotide sequence ID" value="NZ_JAKIKS010000040.1"/>
</dbReference>
<feature type="transmembrane region" description="Helical" evidence="1">
    <location>
        <begin position="12"/>
        <end position="31"/>
    </location>
</feature>
<keyword evidence="1" id="KW-1133">Transmembrane helix</keyword>
<dbReference type="EMBL" id="JAKIKS010000040">
    <property type="protein sequence ID" value="MCL1125118.1"/>
    <property type="molecule type" value="Genomic_DNA"/>
</dbReference>
<comment type="caution">
    <text evidence="2">The sequence shown here is derived from an EMBL/GenBank/DDBJ whole genome shotgun (WGS) entry which is preliminary data.</text>
</comment>
<evidence type="ECO:0000256" key="1">
    <source>
        <dbReference type="SAM" id="Phobius"/>
    </source>
</evidence>
<gene>
    <name evidence="2" type="ORF">L2764_11685</name>
</gene>
<keyword evidence="1" id="KW-0812">Transmembrane</keyword>
<reference evidence="2 3" key="1">
    <citation type="submission" date="2022-01" db="EMBL/GenBank/DDBJ databases">
        <title>Whole genome-based taxonomy of the Shewanellaceae.</title>
        <authorList>
            <person name="Martin-Rodriguez A.J."/>
        </authorList>
    </citation>
    <scope>NUCLEOTIDE SEQUENCE [LARGE SCALE GENOMIC DNA]</scope>
    <source>
        <strain evidence="2 3">DSM 17177</strain>
    </source>
</reference>